<keyword evidence="3" id="KW-1134">Transmembrane beta strand</keyword>
<dbReference type="KEGG" id="sus:Acid_4186"/>
<dbReference type="InterPro" id="IPR013784">
    <property type="entry name" value="Carb-bd-like_fold"/>
</dbReference>
<dbReference type="GO" id="GO:0044718">
    <property type="term" value="P:siderophore transmembrane transport"/>
    <property type="evidence" value="ECO:0007669"/>
    <property type="project" value="TreeGrafter"/>
</dbReference>
<dbReference type="AlphaFoldDB" id="Q01YW5"/>
<evidence type="ECO:0000256" key="2">
    <source>
        <dbReference type="ARBA" id="ARBA00022448"/>
    </source>
</evidence>
<dbReference type="PANTHER" id="PTHR30069">
    <property type="entry name" value="TONB-DEPENDENT OUTER MEMBRANE RECEPTOR"/>
    <property type="match status" value="1"/>
</dbReference>
<gene>
    <name evidence="9" type="ordered locus">Acid_4186</name>
</gene>
<dbReference type="OrthoDB" id="97893at2"/>
<feature type="chain" id="PRO_5004162728" description="TonB-dependent transporter Oar-like beta-barrel domain-containing protein" evidence="7">
    <location>
        <begin position="21"/>
        <end position="1057"/>
    </location>
</feature>
<dbReference type="STRING" id="234267.Acid_4186"/>
<evidence type="ECO:0000256" key="6">
    <source>
        <dbReference type="ARBA" id="ARBA00023237"/>
    </source>
</evidence>
<dbReference type="Pfam" id="PF25183">
    <property type="entry name" value="OMP_b-brl_4"/>
    <property type="match status" value="1"/>
</dbReference>
<reference evidence="9" key="1">
    <citation type="submission" date="2006-10" db="EMBL/GenBank/DDBJ databases">
        <title>Complete sequence of Solibacter usitatus Ellin6076.</title>
        <authorList>
            <consortium name="US DOE Joint Genome Institute"/>
            <person name="Copeland A."/>
            <person name="Lucas S."/>
            <person name="Lapidus A."/>
            <person name="Barry K."/>
            <person name="Detter J.C."/>
            <person name="Glavina del Rio T."/>
            <person name="Hammon N."/>
            <person name="Israni S."/>
            <person name="Dalin E."/>
            <person name="Tice H."/>
            <person name="Pitluck S."/>
            <person name="Thompson L.S."/>
            <person name="Brettin T."/>
            <person name="Bruce D."/>
            <person name="Han C."/>
            <person name="Tapia R."/>
            <person name="Gilna P."/>
            <person name="Schmutz J."/>
            <person name="Larimer F."/>
            <person name="Land M."/>
            <person name="Hauser L."/>
            <person name="Kyrpides N."/>
            <person name="Mikhailova N."/>
            <person name="Janssen P.H."/>
            <person name="Kuske C.R."/>
            <person name="Richardson P."/>
        </authorList>
    </citation>
    <scope>NUCLEOTIDE SEQUENCE</scope>
    <source>
        <strain evidence="9">Ellin6076</strain>
    </source>
</reference>
<feature type="signal peptide" evidence="7">
    <location>
        <begin position="1"/>
        <end position="20"/>
    </location>
</feature>
<dbReference type="HOGENOM" id="CLU_006298_0_0_0"/>
<evidence type="ECO:0000313" key="9">
    <source>
        <dbReference type="EMBL" id="ABJ85150.1"/>
    </source>
</evidence>
<evidence type="ECO:0000256" key="1">
    <source>
        <dbReference type="ARBA" id="ARBA00004571"/>
    </source>
</evidence>
<organism evidence="9">
    <name type="scientific">Solibacter usitatus (strain Ellin6076)</name>
    <dbReference type="NCBI Taxonomy" id="234267"/>
    <lineage>
        <taxon>Bacteria</taxon>
        <taxon>Pseudomonadati</taxon>
        <taxon>Acidobacteriota</taxon>
        <taxon>Terriglobia</taxon>
        <taxon>Bryobacterales</taxon>
        <taxon>Solibacteraceae</taxon>
        <taxon>Candidatus Solibacter</taxon>
    </lineage>
</organism>
<dbReference type="GO" id="GO:0015344">
    <property type="term" value="F:siderophore uptake transmembrane transporter activity"/>
    <property type="evidence" value="ECO:0007669"/>
    <property type="project" value="TreeGrafter"/>
</dbReference>
<evidence type="ECO:0000256" key="5">
    <source>
        <dbReference type="ARBA" id="ARBA00023136"/>
    </source>
</evidence>
<accession>Q01YW5</accession>
<sequence precursor="true">MLRTARYLLCAIALSAPMLAQTAGSVVGRVTDPSKAAMPLARLELVNQETGIAATSPVTSEGDYTFSRVTPGTYRLTVTAEGFKTFVRRDIPILVNQTARIDVELEVGAVANSVEVDARAPMIQTDSTSVGSVVDGEQIEAMPLNGRTDIYGLLALAPGVQGAGSNPAIAGSAYRGGAGATIDGVSNDDAIGERLLGQMPSLDSVAEFKVISNGAPAEFGKSAQIVVVSKGGSNAVHGGLFAFNRNAVGAARTHSVRNLAKPAYNRNEFGGQISGPIKKNKLFYTGSFEGLRLVQSTVSQLTAPKTSMKTGDLSLYLPTVIKDPLAGGTPFAGNIIPTSRISATSQAFFRFFPDPNSPGTGAQGLGTDFAANVPQHQPNDRYSTRVDYQLSDKDAIYGRYFWTNNGPYSTAGGGLPFGQWDGFGISTRNLSAQYTRVLSPTVANVFRLGLNYWTDYRMPQNHDFDPSQYVPGLTAPLSQLGGAPSIAISGFSTVSDQPGSDDHNHVRQFIDHVSWQHAKHSVKVGVEYSQVGVVNRQNSTPYRGSFTFDGRYTGNAWADFLLGDLSASSRATSNFVLDDVNTRIAGFAQDDWRVSRNLTLNLGLRYDFESPWNKRNDLAIWDRDLNALAVISGKVDPLWNGVVPIVDAKSIGKDSSNYMSFGKRNFSPRAGLAYRPFSRAPFVIRSAYGIFYNIMGEYDGSVDLRDLGLNPPFRASQNFLGSNNGIPNLTWADAFAGTGTSSTATPPNIYAVDKKFKLGYNQQWNVTMEWEPLRNTSLRASYVGSKATHFVQAVNLNDPLPSALPIQPRRQYQPWGNIYYYESNRNQLFNQLQLGAIRRFRSGLKFQAEYQFSRSLGGPYDGALPTTYTNLRLDRGNGTQYVKHYLVFNYNYDLPIGRGKSILGGVRGPLDKIISGWQLAGIATIATGNFLSVTFTSNKTGWNNGRADIIGDPSIANRNENQWFNTAAFAMPAAYTFGDSAPNLLQGPGRYNLDSGLFKSTKLTERVSLAIRAEAFNVFNHANLGNPGTNVSTPSTFGFATGRNGSRVTQLGARLSF</sequence>
<keyword evidence="6" id="KW-0998">Cell outer membrane</keyword>
<evidence type="ECO:0000256" key="7">
    <source>
        <dbReference type="SAM" id="SignalP"/>
    </source>
</evidence>
<evidence type="ECO:0000256" key="4">
    <source>
        <dbReference type="ARBA" id="ARBA00022692"/>
    </source>
</evidence>
<dbReference type="InterPro" id="IPR039426">
    <property type="entry name" value="TonB-dep_rcpt-like"/>
</dbReference>
<dbReference type="Gene3D" id="2.40.170.20">
    <property type="entry name" value="TonB-dependent receptor, beta-barrel domain"/>
    <property type="match status" value="1"/>
</dbReference>
<dbReference type="InterPro" id="IPR057601">
    <property type="entry name" value="Oar-like_b-barrel"/>
</dbReference>
<keyword evidence="5" id="KW-0472">Membrane</keyword>
<evidence type="ECO:0000256" key="3">
    <source>
        <dbReference type="ARBA" id="ARBA00022452"/>
    </source>
</evidence>
<dbReference type="GO" id="GO:0009279">
    <property type="term" value="C:cell outer membrane"/>
    <property type="evidence" value="ECO:0007669"/>
    <property type="project" value="UniProtKB-SubCell"/>
</dbReference>
<protein>
    <recommendedName>
        <fullName evidence="8">TonB-dependent transporter Oar-like beta-barrel domain-containing protein</fullName>
    </recommendedName>
</protein>
<proteinExistence type="predicted"/>
<dbReference type="EMBL" id="CP000473">
    <property type="protein sequence ID" value="ABJ85150.1"/>
    <property type="molecule type" value="Genomic_DNA"/>
</dbReference>
<dbReference type="InterPro" id="IPR036942">
    <property type="entry name" value="Beta-barrel_TonB_sf"/>
</dbReference>
<dbReference type="SUPFAM" id="SSF49452">
    <property type="entry name" value="Starch-binding domain-like"/>
    <property type="match status" value="1"/>
</dbReference>
<dbReference type="Pfam" id="PF13620">
    <property type="entry name" value="CarboxypepD_reg"/>
    <property type="match status" value="1"/>
</dbReference>
<dbReference type="SUPFAM" id="SSF56935">
    <property type="entry name" value="Porins"/>
    <property type="match status" value="1"/>
</dbReference>
<comment type="subcellular location">
    <subcellularLocation>
        <location evidence="1">Cell outer membrane</location>
        <topology evidence="1">Multi-pass membrane protein</topology>
    </subcellularLocation>
</comment>
<evidence type="ECO:0000259" key="8">
    <source>
        <dbReference type="Pfam" id="PF25183"/>
    </source>
</evidence>
<keyword evidence="2" id="KW-0813">Transport</keyword>
<dbReference type="InParanoid" id="Q01YW5"/>
<dbReference type="GO" id="GO:0030246">
    <property type="term" value="F:carbohydrate binding"/>
    <property type="evidence" value="ECO:0007669"/>
    <property type="project" value="InterPro"/>
</dbReference>
<dbReference type="PANTHER" id="PTHR30069:SF46">
    <property type="entry name" value="OAR PROTEIN"/>
    <property type="match status" value="1"/>
</dbReference>
<dbReference type="Gene3D" id="2.60.40.1120">
    <property type="entry name" value="Carboxypeptidase-like, regulatory domain"/>
    <property type="match status" value="1"/>
</dbReference>
<keyword evidence="4" id="KW-0812">Transmembrane</keyword>
<dbReference type="eggNOG" id="COG3485">
    <property type="taxonomic scope" value="Bacteria"/>
</dbReference>
<feature type="domain" description="TonB-dependent transporter Oar-like beta-barrel" evidence="8">
    <location>
        <begin position="228"/>
        <end position="1050"/>
    </location>
</feature>
<keyword evidence="7" id="KW-0732">Signal</keyword>
<name>Q01YW5_SOLUE</name>